<feature type="non-terminal residue" evidence="1">
    <location>
        <position position="244"/>
    </location>
</feature>
<proteinExistence type="predicted"/>
<gene>
    <name evidence="1" type="ORF">FQN60_001666</name>
</gene>
<keyword evidence="2" id="KW-1185">Reference proteome</keyword>
<dbReference type="AlphaFoldDB" id="A0A5J5C9K4"/>
<evidence type="ECO:0000313" key="2">
    <source>
        <dbReference type="Proteomes" id="UP000327493"/>
    </source>
</evidence>
<accession>A0A5J5C9K4</accession>
<comment type="caution">
    <text evidence="1">The sequence shown here is derived from an EMBL/GenBank/DDBJ whole genome shotgun (WGS) entry which is preliminary data.</text>
</comment>
<reference evidence="1 2" key="1">
    <citation type="submission" date="2019-08" db="EMBL/GenBank/DDBJ databases">
        <title>A chromosome-level genome assembly, high-density linkage maps, and genome scans reveal the genomic architecture of hybrid incompatibilities underlying speciation via character displacement in darters (Percidae: Etheostominae).</title>
        <authorList>
            <person name="Moran R.L."/>
            <person name="Catchen J.M."/>
            <person name="Fuller R.C."/>
        </authorList>
    </citation>
    <scope>NUCLEOTIDE SEQUENCE [LARGE SCALE GENOMIC DNA]</scope>
    <source>
        <strain evidence="1">EspeVRDwgs_2016</strain>
        <tissue evidence="1">Muscle</tissue>
    </source>
</reference>
<protein>
    <submittedName>
        <fullName evidence="1">Uncharacterized protein</fullName>
    </submittedName>
</protein>
<organism evidence="1 2">
    <name type="scientific">Etheostoma spectabile</name>
    <name type="common">orangethroat darter</name>
    <dbReference type="NCBI Taxonomy" id="54343"/>
    <lineage>
        <taxon>Eukaryota</taxon>
        <taxon>Metazoa</taxon>
        <taxon>Chordata</taxon>
        <taxon>Craniata</taxon>
        <taxon>Vertebrata</taxon>
        <taxon>Euteleostomi</taxon>
        <taxon>Actinopterygii</taxon>
        <taxon>Neopterygii</taxon>
        <taxon>Teleostei</taxon>
        <taxon>Neoteleostei</taxon>
        <taxon>Acanthomorphata</taxon>
        <taxon>Eupercaria</taxon>
        <taxon>Perciformes</taxon>
        <taxon>Percoidei</taxon>
        <taxon>Percidae</taxon>
        <taxon>Etheostomatinae</taxon>
        <taxon>Etheostoma</taxon>
    </lineage>
</organism>
<name>A0A5J5C9K4_9PERO</name>
<evidence type="ECO:0000313" key="1">
    <source>
        <dbReference type="EMBL" id="KAA8578504.1"/>
    </source>
</evidence>
<sequence>MGSGPSQEDHDRAALEIYVYALQHLPCLLPDIGIDESLLRYSGNDSNAMLLAFSNDMLSNKGPEYVEKLGSAIGALDSVPNAVGLGALVISMIIEIVIKSSSQTGDDTYSMLRRVFGEEKASSVRDTMSEYLKRHQVFMNNDQRLREDLRRLEQQLSNHLTILRNSLQHDGQMSSRGFKIWVNGAAFHVQMLIHEARLDVQTGRPASDYVNAIEAAIDLYLQYLDKLLEKHKTYKTDSKMVKIL</sequence>
<dbReference type="Proteomes" id="UP000327493">
    <property type="component" value="Unassembled WGS sequence"/>
</dbReference>
<dbReference type="EMBL" id="VOFY01000584">
    <property type="protein sequence ID" value="KAA8578504.1"/>
    <property type="molecule type" value="Genomic_DNA"/>
</dbReference>